<dbReference type="Gene3D" id="3.30.1540.10">
    <property type="entry name" value="formyl-coa transferase, domain 3"/>
    <property type="match status" value="1"/>
</dbReference>
<evidence type="ECO:0000313" key="2">
    <source>
        <dbReference type="EMBL" id="TFV51283.1"/>
    </source>
</evidence>
<dbReference type="InterPro" id="IPR023606">
    <property type="entry name" value="CoA-Trfase_III_dom_1_sf"/>
</dbReference>
<evidence type="ECO:0000313" key="3">
    <source>
        <dbReference type="Proteomes" id="UP000297966"/>
    </source>
</evidence>
<dbReference type="InterPro" id="IPR044855">
    <property type="entry name" value="CoA-Trfase_III_dom3_sf"/>
</dbReference>
<dbReference type="OrthoDB" id="9806585at2"/>
<dbReference type="PANTHER" id="PTHR48207:SF4">
    <property type="entry name" value="BLL6097 PROTEIN"/>
    <property type="match status" value="1"/>
</dbReference>
<gene>
    <name evidence="2" type="ORF">E4K65_04240</name>
</gene>
<dbReference type="RefSeq" id="WP_135173025.1">
    <property type="nucleotide sequence ID" value="NZ_SPQT01000001.1"/>
</dbReference>
<comment type="caution">
    <text evidence="2">The sequence shown here is derived from an EMBL/GenBank/DDBJ whole genome shotgun (WGS) entry which is preliminary data.</text>
</comment>
<dbReference type="InterPro" id="IPR003673">
    <property type="entry name" value="CoA-Trfase_fam_III"/>
</dbReference>
<dbReference type="GO" id="GO:0008410">
    <property type="term" value="F:CoA-transferase activity"/>
    <property type="evidence" value="ECO:0007669"/>
    <property type="project" value="TreeGrafter"/>
</dbReference>
<organism evidence="2 3">
    <name type="scientific">Bradyrhizobium niftali</name>
    <dbReference type="NCBI Taxonomy" id="2560055"/>
    <lineage>
        <taxon>Bacteria</taxon>
        <taxon>Pseudomonadati</taxon>
        <taxon>Pseudomonadota</taxon>
        <taxon>Alphaproteobacteria</taxon>
        <taxon>Hyphomicrobiales</taxon>
        <taxon>Nitrobacteraceae</taxon>
        <taxon>Bradyrhizobium</taxon>
    </lineage>
</organism>
<dbReference type="PANTHER" id="PTHR48207">
    <property type="entry name" value="SUCCINATE--HYDROXYMETHYLGLUTARATE COA-TRANSFERASE"/>
    <property type="match status" value="1"/>
</dbReference>
<proteinExistence type="predicted"/>
<evidence type="ECO:0000256" key="1">
    <source>
        <dbReference type="ARBA" id="ARBA00022679"/>
    </source>
</evidence>
<sequence>MLEQMRVLSFSHWLQGPAASQYLGDMGADVIKVEPLEGAFERRFSPAGAYVDGHSSSLLAANRNKRSIAIDLKHPKAKRIIHRLVETIDVVTENYRVGVLDRLGFGFKDLQQTKPNLIYASATGWGVNGPMVQEPGQDLLAQARTGLIAATGDLATLPSSVGAAIVDQHGGALLALGILAAYVKRLATGEGTRVESSLLTSAIDLQAETLTHFFARRATRANIERDPHIGLWFSDAPYGVYRLCDAHIAVSAGGTFEDLPRLLGIPELAELGPDGRKTRRNEYAKLFAAKLETMTFDKVAAVLTSQGIWFSRVQSYDDLPDDPQIAAIGALTRVPVGEAQATLVTHPIRYDGEVRPVRHLPLALGDSTRAVLQEAGYTEDEIAALAAEKAIGVADPD</sequence>
<dbReference type="InterPro" id="IPR050483">
    <property type="entry name" value="CoA-transferase_III_domain"/>
</dbReference>
<dbReference type="Gene3D" id="3.40.50.10540">
    <property type="entry name" value="Crotonobetainyl-coa:carnitine coa-transferase, domain 1"/>
    <property type="match status" value="1"/>
</dbReference>
<reference evidence="2 3" key="1">
    <citation type="submission" date="2019-03" db="EMBL/GenBank/DDBJ databases">
        <title>Bradyrhizobium diversity isolated from nodules of Chamaecrista fasciculata.</title>
        <authorList>
            <person name="Klepa M.S."/>
            <person name="Urquiaga M.O."/>
            <person name="Hungria M."/>
            <person name="Delamuta J.R."/>
        </authorList>
    </citation>
    <scope>NUCLEOTIDE SEQUENCE [LARGE SCALE GENOMIC DNA]</scope>
    <source>
        <strain evidence="2 3">CNPSo 3448</strain>
    </source>
</reference>
<keyword evidence="1 2" id="KW-0808">Transferase</keyword>
<dbReference type="Pfam" id="PF02515">
    <property type="entry name" value="CoA_transf_3"/>
    <property type="match status" value="1"/>
</dbReference>
<dbReference type="Proteomes" id="UP000297966">
    <property type="component" value="Unassembled WGS sequence"/>
</dbReference>
<keyword evidence="3" id="KW-1185">Reference proteome</keyword>
<dbReference type="EMBL" id="SPQT01000001">
    <property type="protein sequence ID" value="TFV51283.1"/>
    <property type="molecule type" value="Genomic_DNA"/>
</dbReference>
<protein>
    <submittedName>
        <fullName evidence="2">CoA transferase</fullName>
    </submittedName>
</protein>
<dbReference type="SUPFAM" id="SSF89796">
    <property type="entry name" value="CoA-transferase family III (CaiB/BaiF)"/>
    <property type="match status" value="1"/>
</dbReference>
<dbReference type="AlphaFoldDB" id="A0A4Y9M8E0"/>
<accession>A0A4Y9M8E0</accession>
<name>A0A4Y9M8E0_9BRAD</name>